<keyword evidence="3 6" id="KW-0539">Nucleus</keyword>
<evidence type="ECO:0000259" key="8">
    <source>
        <dbReference type="PROSITE" id="PS50969"/>
    </source>
</evidence>
<dbReference type="EC" id="3.1.3.16" evidence="6"/>
<dbReference type="InterPro" id="IPR039189">
    <property type="entry name" value="Fcp1"/>
</dbReference>
<comment type="catalytic activity">
    <reaction evidence="5 6">
        <text>O-phospho-L-threonyl-[protein] + H2O = L-threonyl-[protein] + phosphate</text>
        <dbReference type="Rhea" id="RHEA:47004"/>
        <dbReference type="Rhea" id="RHEA-COMP:11060"/>
        <dbReference type="Rhea" id="RHEA-COMP:11605"/>
        <dbReference type="ChEBI" id="CHEBI:15377"/>
        <dbReference type="ChEBI" id="CHEBI:30013"/>
        <dbReference type="ChEBI" id="CHEBI:43474"/>
        <dbReference type="ChEBI" id="CHEBI:61977"/>
        <dbReference type="EC" id="3.1.3.16"/>
    </reaction>
</comment>
<accession>A0A182ZYS7</accession>
<comment type="catalytic activity">
    <reaction evidence="4 6">
        <text>O-phospho-L-seryl-[protein] + H2O = L-seryl-[protein] + phosphate</text>
        <dbReference type="Rhea" id="RHEA:20629"/>
        <dbReference type="Rhea" id="RHEA-COMP:9863"/>
        <dbReference type="Rhea" id="RHEA-COMP:11604"/>
        <dbReference type="ChEBI" id="CHEBI:15377"/>
        <dbReference type="ChEBI" id="CHEBI:29999"/>
        <dbReference type="ChEBI" id="CHEBI:43474"/>
        <dbReference type="ChEBI" id="CHEBI:83421"/>
        <dbReference type="EC" id="3.1.3.16"/>
    </reaction>
</comment>
<name>A0A182ZYS7_BIOGL</name>
<dbReference type="InterPro" id="IPR023214">
    <property type="entry name" value="HAD_sf"/>
</dbReference>
<gene>
    <name evidence="9" type="primary">106053702</name>
</gene>
<dbReference type="Gene3D" id="2.40.50.100">
    <property type="match status" value="1"/>
</dbReference>
<dbReference type="Pfam" id="PF09309">
    <property type="entry name" value="FCP1_C"/>
    <property type="match status" value="1"/>
</dbReference>
<dbReference type="InterPro" id="IPR011053">
    <property type="entry name" value="Single_hybrid_motif"/>
</dbReference>
<dbReference type="PANTHER" id="PTHR23081">
    <property type="entry name" value="RNA POLYMERASE II CTD PHOSPHATASE"/>
    <property type="match status" value="1"/>
</dbReference>
<dbReference type="SMART" id="SM00577">
    <property type="entry name" value="CPDc"/>
    <property type="match status" value="1"/>
</dbReference>
<dbReference type="SUPFAM" id="SSF51230">
    <property type="entry name" value="Single hybrid motif"/>
    <property type="match status" value="1"/>
</dbReference>
<dbReference type="FunFam" id="3.40.50.1000:FF:000040">
    <property type="entry name" value="RNA polymerase II subunit A C-terminal domain phosphatase"/>
    <property type="match status" value="1"/>
</dbReference>
<feature type="region of interest" description="Disordered" evidence="7">
    <location>
        <begin position="399"/>
        <end position="481"/>
    </location>
</feature>
<evidence type="ECO:0000256" key="5">
    <source>
        <dbReference type="ARBA" id="ARBA00048336"/>
    </source>
</evidence>
<feature type="compositionally biased region" description="Basic and acidic residues" evidence="7">
    <location>
        <begin position="443"/>
        <end position="458"/>
    </location>
</feature>
<feature type="region of interest" description="Disordered" evidence="7">
    <location>
        <begin position="750"/>
        <end position="873"/>
    </location>
</feature>
<keyword evidence="2 6" id="KW-0378">Hydrolase</keyword>
<feature type="compositionally biased region" description="Basic and acidic residues" evidence="7">
    <location>
        <begin position="417"/>
        <end position="428"/>
    </location>
</feature>
<evidence type="ECO:0000256" key="7">
    <source>
        <dbReference type="SAM" id="MobiDB-lite"/>
    </source>
</evidence>
<dbReference type="NCBIfam" id="TIGR02250">
    <property type="entry name" value="FCP1_euk"/>
    <property type="match status" value="1"/>
</dbReference>
<feature type="domain" description="FCP1 homology" evidence="8">
    <location>
        <begin position="149"/>
        <end position="314"/>
    </location>
</feature>
<dbReference type="PANTHER" id="PTHR23081:SF36">
    <property type="entry name" value="RNA POLYMERASE II SUBUNIT A C-TERMINAL DOMAIN PHOSPHATASE"/>
    <property type="match status" value="1"/>
</dbReference>
<evidence type="ECO:0000313" key="9">
    <source>
        <dbReference type="EnsemblMetazoa" id="BGLB014285-PA"/>
    </source>
</evidence>
<organism evidence="9 10">
    <name type="scientific">Biomphalaria glabrata</name>
    <name type="common">Bloodfluke planorb</name>
    <name type="synonym">Freshwater snail</name>
    <dbReference type="NCBI Taxonomy" id="6526"/>
    <lineage>
        <taxon>Eukaryota</taxon>
        <taxon>Metazoa</taxon>
        <taxon>Spiralia</taxon>
        <taxon>Lophotrochozoa</taxon>
        <taxon>Mollusca</taxon>
        <taxon>Gastropoda</taxon>
        <taxon>Heterobranchia</taxon>
        <taxon>Euthyneura</taxon>
        <taxon>Panpulmonata</taxon>
        <taxon>Hygrophila</taxon>
        <taxon>Lymnaeoidea</taxon>
        <taxon>Planorbidae</taxon>
        <taxon>Biomphalaria</taxon>
    </lineage>
</organism>
<feature type="compositionally biased region" description="Low complexity" evidence="7">
    <location>
        <begin position="846"/>
        <end position="857"/>
    </location>
</feature>
<dbReference type="SUPFAM" id="SSF56784">
    <property type="entry name" value="HAD-like"/>
    <property type="match status" value="1"/>
</dbReference>
<dbReference type="GO" id="GO:0008420">
    <property type="term" value="F:RNA polymerase II CTD heptapeptide repeat phosphatase activity"/>
    <property type="evidence" value="ECO:0007669"/>
    <property type="project" value="UniProtKB-UniRule"/>
</dbReference>
<dbReference type="Pfam" id="PF03031">
    <property type="entry name" value="NIF"/>
    <property type="match status" value="1"/>
</dbReference>
<dbReference type="STRING" id="6526.A0A182ZYS7"/>
<proteinExistence type="predicted"/>
<feature type="region of interest" description="Disordered" evidence="7">
    <location>
        <begin position="674"/>
        <end position="722"/>
    </location>
</feature>
<evidence type="ECO:0000256" key="1">
    <source>
        <dbReference type="ARBA" id="ARBA00004123"/>
    </source>
</evidence>
<dbReference type="AlphaFoldDB" id="A0A182ZYS7"/>
<dbReference type="InterPro" id="IPR011947">
    <property type="entry name" value="FCP1_euk"/>
</dbReference>
<dbReference type="Gene3D" id="3.40.50.1000">
    <property type="entry name" value="HAD superfamily/HAD-like"/>
    <property type="match status" value="1"/>
</dbReference>
<feature type="compositionally biased region" description="Basic and acidic residues" evidence="7">
    <location>
        <begin position="675"/>
        <end position="686"/>
    </location>
</feature>
<evidence type="ECO:0000256" key="4">
    <source>
        <dbReference type="ARBA" id="ARBA00047761"/>
    </source>
</evidence>
<dbReference type="InterPro" id="IPR015388">
    <property type="entry name" value="FCP1_C"/>
</dbReference>
<feature type="compositionally biased region" description="Basic and acidic residues" evidence="7">
    <location>
        <begin position="804"/>
        <end position="818"/>
    </location>
</feature>
<dbReference type="CDD" id="cd07521">
    <property type="entry name" value="HAD_FCP1-like"/>
    <property type="match status" value="1"/>
</dbReference>
<evidence type="ECO:0000256" key="6">
    <source>
        <dbReference type="RuleBase" id="RU366066"/>
    </source>
</evidence>
<feature type="compositionally biased region" description="Basic and acidic residues" evidence="7">
    <location>
        <begin position="764"/>
        <end position="774"/>
    </location>
</feature>
<comment type="function">
    <text evidence="6">This promotes the activity of RNA polymerase II.</text>
</comment>
<comment type="subcellular location">
    <subcellularLocation>
        <location evidence="1 6">Nucleus</location>
    </subcellularLocation>
</comment>
<evidence type="ECO:0000313" key="10">
    <source>
        <dbReference type="Proteomes" id="UP000076420"/>
    </source>
</evidence>
<dbReference type="Gene3D" id="1.10.287.10">
    <property type="entry name" value="S15/NS1, RNA-binding"/>
    <property type="match status" value="1"/>
</dbReference>
<feature type="compositionally biased region" description="Polar residues" evidence="7">
    <location>
        <begin position="707"/>
        <end position="722"/>
    </location>
</feature>
<dbReference type="EnsemblMetazoa" id="BGLB014285-RA">
    <property type="protein sequence ID" value="BGLB014285-PA"/>
    <property type="gene ID" value="BGLB014285"/>
</dbReference>
<evidence type="ECO:0000256" key="3">
    <source>
        <dbReference type="ARBA" id="ARBA00023242"/>
    </source>
</evidence>
<sequence length="873" mass="96973">MAVTDEEVLAPSDIEIVKWKVKKGTMVFKGSVLALYVDAGTENKNQTKKLKANHSGIVSQIVTGENTAVHKNDLLLVLQPQTDNLCTHPTIMKDMCAECGADLRSENGLAGDRKKSVAASVAMVHSIPELIVSQEQAMEIGKEDENRLLRQRKLVLLVDLDQTLIHTTNDNIPPNLKGVKHFQLFHGKDFMWYHTRFRPFTQQFLESVSKMYELHICTFGVRLYAHTIARLLDPEEKYFSHRILSRDECFDALSKTANLKALFPCGDKMVSIIDDREDVWNFAPNLIHVKPYRFFQGTADINAPPGLSKSEHDSEPMVHKIVEHSEVNKSCADTKAVVEAAKSGDDQPASDGTQISSCDKSCEKAPEVVAEPCDCLTPSESVVTSDDVEMTEQAATDVNIVQSAEASSSVGKTETTPSHDHSETKNEELAVGSTESLLVQETIDSKGDKCSTKDDKSETNTSEQSAPASRETMPSEKDDSIEWDDEDDYLLYLEEILTRIHKAYYDMYEQTQSKGVSELPDLKNIIPYVRKKVLKGANIVFSGLFPLNMPAEQSRAYIVFFLFEVFFLEPLLVSGLGVVFPSFNPKGNNLSSTHVHRSLHVQSQSPDTMCMPLVFRASLCFPVPGLDATKCVVASPLLPSLDFFDIIALAEVDIDAGDSDCVFAECSSSSSKKQKIADSETLREVSMEPSTSSFYEEAEPQRDVTMEPSTSSFDEGAQVQSKSSFATSFNPLYSLSDEDLELMDKEVDELMGEDEDSSEESDSEREARLRKEVLGKSQESDSDSDSLSGDLPRGWKLHRKSCSPKKDEQEEESQKRSDAEDDDETENELERYQKNIAAFAEKESSSDSSESEQSIGSVDDEIAEAVEKEFLGT</sequence>
<dbReference type="PROSITE" id="PS50969">
    <property type="entry name" value="FCP1"/>
    <property type="match status" value="1"/>
</dbReference>
<dbReference type="VEuPathDB" id="VectorBase:BGLAX_041573"/>
<feature type="compositionally biased region" description="Acidic residues" evidence="7">
    <location>
        <begin position="750"/>
        <end position="763"/>
    </location>
</feature>
<dbReference type="Proteomes" id="UP000076420">
    <property type="component" value="Unassembled WGS sequence"/>
</dbReference>
<protein>
    <recommendedName>
        <fullName evidence="6">RNA polymerase II subunit A C-terminal domain phosphatase</fullName>
        <ecNumber evidence="6">3.1.3.16</ecNumber>
    </recommendedName>
</protein>
<dbReference type="InterPro" id="IPR004274">
    <property type="entry name" value="FCP1_dom"/>
</dbReference>
<dbReference type="InterPro" id="IPR036412">
    <property type="entry name" value="HAD-like_sf"/>
</dbReference>
<dbReference type="OrthoDB" id="10249888at2759"/>
<dbReference type="GO" id="GO:0005634">
    <property type="term" value="C:nucleus"/>
    <property type="evidence" value="ECO:0007669"/>
    <property type="project" value="UniProtKB-SubCell"/>
</dbReference>
<reference evidence="9" key="1">
    <citation type="submission" date="2020-05" db="UniProtKB">
        <authorList>
            <consortium name="EnsemblMetazoa"/>
        </authorList>
    </citation>
    <scope>IDENTIFICATION</scope>
    <source>
        <strain evidence="9">BB02</strain>
    </source>
</reference>
<evidence type="ECO:0000256" key="2">
    <source>
        <dbReference type="ARBA" id="ARBA00022801"/>
    </source>
</evidence>
<feature type="compositionally biased region" description="Polar residues" evidence="7">
    <location>
        <begin position="399"/>
        <end position="416"/>
    </location>
</feature>
<dbReference type="VEuPathDB" id="VectorBase:BGLB014285"/>